<reference evidence="1 2" key="1">
    <citation type="journal article" date="2019" name="Int. J. Syst. Evol. Microbiol.">
        <title>The Global Catalogue of Microorganisms (GCM) 10K type strain sequencing project: providing services to taxonomists for standard genome sequencing and annotation.</title>
        <authorList>
            <consortium name="The Broad Institute Genomics Platform"/>
            <consortium name="The Broad Institute Genome Sequencing Center for Infectious Disease"/>
            <person name="Wu L."/>
            <person name="Ma J."/>
        </authorList>
    </citation>
    <scope>NUCLEOTIDE SEQUENCE [LARGE SCALE GENOMIC DNA]</scope>
    <source>
        <strain evidence="1 2">JCM 17504</strain>
    </source>
</reference>
<comment type="caution">
    <text evidence="1">The sequence shown here is derived from an EMBL/GenBank/DDBJ whole genome shotgun (WGS) entry which is preliminary data.</text>
</comment>
<dbReference type="AlphaFoldDB" id="A0AAV3UMD6"/>
<keyword evidence="2" id="KW-1185">Reference proteome</keyword>
<dbReference type="Proteomes" id="UP001501729">
    <property type="component" value="Unassembled WGS sequence"/>
</dbReference>
<dbReference type="InterPro" id="IPR017850">
    <property type="entry name" value="Alkaline_phosphatase_core_sf"/>
</dbReference>
<proteinExistence type="predicted"/>
<dbReference type="Gene3D" id="3.40.720.10">
    <property type="entry name" value="Alkaline Phosphatase, subunit A"/>
    <property type="match status" value="1"/>
</dbReference>
<sequence>MSIWERYSLQNALRVLENPSLLRGETRRLRKDALNANAYVSRLLNTDERMDVMAEDWDNLVILDACRYDMFAARANIGDRVTSKLSPGSESWEFMQESYVGKEFHDTVYVTSNPHAYKLPDGTFHAVVNLLDDHWDDTFRTVMPETMVEQTVSAFEQYPDKRIITHFMQPHFPFIGEKGRKFGHAGIEMPSDDHSGEPHPWNALLYGEAENESEIIEAYVENLTVTLPHVEELVDEFPGKSVITADHGNLIGERTYPIPIRTFGHPGGLHKRELIEVPWAEIDSEERREVTAEAPKVREEMTDDVIEDRLRNLGYAE</sequence>
<evidence type="ECO:0000313" key="2">
    <source>
        <dbReference type="Proteomes" id="UP001501729"/>
    </source>
</evidence>
<organism evidence="1 2">
    <name type="scientific">Haladaptatus pallidirubidus</name>
    <dbReference type="NCBI Taxonomy" id="1008152"/>
    <lineage>
        <taxon>Archaea</taxon>
        <taxon>Methanobacteriati</taxon>
        <taxon>Methanobacteriota</taxon>
        <taxon>Stenosarchaea group</taxon>
        <taxon>Halobacteria</taxon>
        <taxon>Halobacteriales</taxon>
        <taxon>Haladaptataceae</taxon>
        <taxon>Haladaptatus</taxon>
    </lineage>
</organism>
<protein>
    <recommendedName>
        <fullName evidence="3">Sulfatase</fullName>
    </recommendedName>
</protein>
<evidence type="ECO:0000313" key="1">
    <source>
        <dbReference type="EMBL" id="GAA5058075.1"/>
    </source>
</evidence>
<dbReference type="GeneID" id="68614056"/>
<accession>A0AAV3UMD6</accession>
<dbReference type="SUPFAM" id="SSF53649">
    <property type="entry name" value="Alkaline phosphatase-like"/>
    <property type="match status" value="1"/>
</dbReference>
<gene>
    <name evidence="1" type="ORF">GCM10025751_40670</name>
</gene>
<dbReference type="RefSeq" id="WP_227773825.1">
    <property type="nucleotide sequence ID" value="NZ_BAABKX010000015.1"/>
</dbReference>
<dbReference type="EMBL" id="BAABKX010000015">
    <property type="protein sequence ID" value="GAA5058075.1"/>
    <property type="molecule type" value="Genomic_DNA"/>
</dbReference>
<name>A0AAV3UMD6_9EURY</name>
<evidence type="ECO:0008006" key="3">
    <source>
        <dbReference type="Google" id="ProtNLM"/>
    </source>
</evidence>